<dbReference type="Proteomes" id="UP000242857">
    <property type="component" value="Unassembled WGS sequence"/>
</dbReference>
<dbReference type="STRING" id="213588.SAMN02745204_00359"/>
<name>A0A1M4T5P7_9GAMM</name>
<dbReference type="Gene3D" id="2.40.160.10">
    <property type="entry name" value="Porin"/>
    <property type="match status" value="1"/>
</dbReference>
<dbReference type="InterPro" id="IPR023614">
    <property type="entry name" value="Porin_dom_sf"/>
</dbReference>
<feature type="signal peptide" evidence="2">
    <location>
        <begin position="1"/>
        <end position="23"/>
    </location>
</feature>
<keyword evidence="1" id="KW-0175">Coiled coil</keyword>
<dbReference type="SUPFAM" id="SSF56935">
    <property type="entry name" value="Porins"/>
    <property type="match status" value="1"/>
</dbReference>
<proteinExistence type="predicted"/>
<evidence type="ECO:0000256" key="2">
    <source>
        <dbReference type="SAM" id="SignalP"/>
    </source>
</evidence>
<dbReference type="InterPro" id="IPR010870">
    <property type="entry name" value="Porin_O/P"/>
</dbReference>
<organism evidence="3 4">
    <name type="scientific">Thermomonas hydrothermalis</name>
    <dbReference type="NCBI Taxonomy" id="213588"/>
    <lineage>
        <taxon>Bacteria</taxon>
        <taxon>Pseudomonadati</taxon>
        <taxon>Pseudomonadota</taxon>
        <taxon>Gammaproteobacteria</taxon>
        <taxon>Lysobacterales</taxon>
        <taxon>Lysobacteraceae</taxon>
        <taxon>Thermomonas</taxon>
    </lineage>
</organism>
<evidence type="ECO:0000313" key="3">
    <source>
        <dbReference type="EMBL" id="SHE39826.1"/>
    </source>
</evidence>
<dbReference type="EMBL" id="FQUK01000004">
    <property type="protein sequence ID" value="SHE39826.1"/>
    <property type="molecule type" value="Genomic_DNA"/>
</dbReference>
<feature type="coiled-coil region" evidence="1">
    <location>
        <begin position="32"/>
        <end position="59"/>
    </location>
</feature>
<protein>
    <submittedName>
        <fullName evidence="3">Phosphate-selective porin O and P</fullName>
    </submittedName>
</protein>
<dbReference type="OrthoDB" id="5993054at2"/>
<reference evidence="4" key="1">
    <citation type="submission" date="2016-11" db="EMBL/GenBank/DDBJ databases">
        <authorList>
            <person name="Varghese N."/>
            <person name="Submissions S."/>
        </authorList>
    </citation>
    <scope>NUCLEOTIDE SEQUENCE [LARGE SCALE GENOMIC DNA]</scope>
    <source>
        <strain evidence="4">DSM 14834</strain>
    </source>
</reference>
<keyword evidence="4" id="KW-1185">Reference proteome</keyword>
<accession>A0A1M4T5P7</accession>
<evidence type="ECO:0000256" key="1">
    <source>
        <dbReference type="SAM" id="Coils"/>
    </source>
</evidence>
<dbReference type="Pfam" id="PF07396">
    <property type="entry name" value="Porin_O_P"/>
    <property type="match status" value="1"/>
</dbReference>
<evidence type="ECO:0000313" key="4">
    <source>
        <dbReference type="Proteomes" id="UP000242857"/>
    </source>
</evidence>
<keyword evidence="2" id="KW-0732">Signal</keyword>
<sequence>MRPTHLAAALAVAIAGTSFNALAQSAPTAQDIAELKAQIAALQAKVESLEAQADAQSDVNITQAKAIEEAEATKGKVDKLAKLVNDTKISGRMYYDLTHIDDKNHGVKTDKSGFAFDIKRFYLGVDHTFNDQWSMNLTTDFQYSSAISSTEIYLKKAYVQYTLSDAFMLRAGASDLPWVPFAESYYGMRYVENTLIDRLKFGTSADWGLHASGKLAGGNVEYAVAALNGNGYKNPSRSKGLDFEGRLSVAPMANTVLAVGFYNGTLGKEKQTVNALHTAERFDVMAAYMAGTTRLGVEYFQAKNWNNVLTVASDKASGWSVWGSVGLNSDGVTLFGRYDRTDLSKTLDPTLRDTYYNVGVEFPITKGVKLATVYKHTDQKNALRTKDLKTDEFGMWGEFRF</sequence>
<dbReference type="AlphaFoldDB" id="A0A1M4T5P7"/>
<feature type="chain" id="PRO_5012115402" evidence="2">
    <location>
        <begin position="24"/>
        <end position="401"/>
    </location>
</feature>
<dbReference type="RefSeq" id="WP_072754918.1">
    <property type="nucleotide sequence ID" value="NZ_FQUK01000004.1"/>
</dbReference>
<gene>
    <name evidence="3" type="ORF">SAMN02745204_00359</name>
</gene>